<sequence>MPSKKKDEEYIPDDDFEDEIEEKKYRIKLLKDSIMEQDLKKQLLEKKMIVKELERKMRSKDKYLPRLPRVKKYIIKKEKEETIYNPITNKRIKKNKKSVKSIETQKANFLKKYNEKYLLDEFNKISI</sequence>
<protein>
    <submittedName>
        <fullName evidence="1">Uncharacterized protein</fullName>
    </submittedName>
</protein>
<evidence type="ECO:0000313" key="1">
    <source>
        <dbReference type="EMBL" id="QHT09349.1"/>
    </source>
</evidence>
<dbReference type="EMBL" id="MN739510">
    <property type="protein sequence ID" value="QHT09349.1"/>
    <property type="molecule type" value="Genomic_DNA"/>
</dbReference>
<accession>A0A6C0D0C1</accession>
<organism evidence="1">
    <name type="scientific">viral metagenome</name>
    <dbReference type="NCBI Taxonomy" id="1070528"/>
    <lineage>
        <taxon>unclassified sequences</taxon>
        <taxon>metagenomes</taxon>
        <taxon>organismal metagenomes</taxon>
    </lineage>
</organism>
<proteinExistence type="predicted"/>
<reference evidence="1" key="1">
    <citation type="journal article" date="2020" name="Nature">
        <title>Giant virus diversity and host interactions through global metagenomics.</title>
        <authorList>
            <person name="Schulz F."/>
            <person name="Roux S."/>
            <person name="Paez-Espino D."/>
            <person name="Jungbluth S."/>
            <person name="Walsh D.A."/>
            <person name="Denef V.J."/>
            <person name="McMahon K.D."/>
            <person name="Konstantinidis K.T."/>
            <person name="Eloe-Fadrosh E.A."/>
            <person name="Kyrpides N.C."/>
            <person name="Woyke T."/>
        </authorList>
    </citation>
    <scope>NUCLEOTIDE SEQUENCE</scope>
    <source>
        <strain evidence="1">GVMAG-M-3300023110-24</strain>
    </source>
</reference>
<dbReference type="AlphaFoldDB" id="A0A6C0D0C1"/>
<name>A0A6C0D0C1_9ZZZZ</name>